<evidence type="ECO:0008006" key="3">
    <source>
        <dbReference type="Google" id="ProtNLM"/>
    </source>
</evidence>
<dbReference type="EMBL" id="MFKT01000009">
    <property type="protein sequence ID" value="OGG53670.1"/>
    <property type="molecule type" value="Genomic_DNA"/>
</dbReference>
<dbReference type="AlphaFoldDB" id="A0A1F6CX75"/>
<sequence length="116" mass="12155">MLSSIILASLNGARKKGRDARRLSDLKQMQTALELHYSDNKAYPATLLPLVPASMAAVPTDPGSSSYTYISNTTNNNYYCIGATLEGTVPAPADGCDGAVQGGGFVEPTGNYRVGP</sequence>
<dbReference type="Proteomes" id="UP000176863">
    <property type="component" value="Unassembled WGS sequence"/>
</dbReference>
<dbReference type="STRING" id="1798480.A2851_02165"/>
<evidence type="ECO:0000313" key="2">
    <source>
        <dbReference type="Proteomes" id="UP000176863"/>
    </source>
</evidence>
<proteinExistence type="predicted"/>
<evidence type="ECO:0000313" key="1">
    <source>
        <dbReference type="EMBL" id="OGG53670.1"/>
    </source>
</evidence>
<dbReference type="SUPFAM" id="SSF54523">
    <property type="entry name" value="Pili subunits"/>
    <property type="match status" value="1"/>
</dbReference>
<dbReference type="InterPro" id="IPR045584">
    <property type="entry name" value="Pilin-like"/>
</dbReference>
<protein>
    <recommendedName>
        <fullName evidence="3">Type II secretion system protein GspG C-terminal domain-containing protein</fullName>
    </recommendedName>
</protein>
<reference evidence="1 2" key="1">
    <citation type="journal article" date="2016" name="Nat. Commun.">
        <title>Thousands of microbial genomes shed light on interconnected biogeochemical processes in an aquifer system.</title>
        <authorList>
            <person name="Anantharaman K."/>
            <person name="Brown C.T."/>
            <person name="Hug L.A."/>
            <person name="Sharon I."/>
            <person name="Castelle C.J."/>
            <person name="Probst A.J."/>
            <person name="Thomas B.C."/>
            <person name="Singh A."/>
            <person name="Wilkins M.J."/>
            <person name="Karaoz U."/>
            <person name="Brodie E.L."/>
            <person name="Williams K.H."/>
            <person name="Hubbard S.S."/>
            <person name="Banfield J.F."/>
        </authorList>
    </citation>
    <scope>NUCLEOTIDE SEQUENCE [LARGE SCALE GENOMIC DNA]</scope>
</reference>
<name>A0A1F6CX75_9BACT</name>
<dbReference type="Gene3D" id="3.30.700.10">
    <property type="entry name" value="Glycoprotein, Type 4 Pilin"/>
    <property type="match status" value="1"/>
</dbReference>
<gene>
    <name evidence="1" type="ORF">A2851_02165</name>
</gene>
<organism evidence="1 2">
    <name type="scientific">Candidatus Kaiserbacteria bacterium RIFCSPHIGHO2_01_FULL_53_29</name>
    <dbReference type="NCBI Taxonomy" id="1798480"/>
    <lineage>
        <taxon>Bacteria</taxon>
        <taxon>Candidatus Kaiseribacteriota</taxon>
    </lineage>
</organism>
<comment type="caution">
    <text evidence="1">The sequence shown here is derived from an EMBL/GenBank/DDBJ whole genome shotgun (WGS) entry which is preliminary data.</text>
</comment>
<accession>A0A1F6CX75</accession>